<dbReference type="PANTHER" id="PTHR11954:SF6">
    <property type="entry name" value="MACROPHAGE MIGRATION INHIBITORY FACTOR"/>
    <property type="match status" value="1"/>
</dbReference>
<evidence type="ECO:0000256" key="4">
    <source>
        <dbReference type="ARBA" id="ARBA00023235"/>
    </source>
</evidence>
<comment type="caution">
    <text evidence="12">The sequence shown here is derived from an EMBL/GenBank/DDBJ whole genome shotgun (WGS) entry which is preliminary data.</text>
</comment>
<evidence type="ECO:0000256" key="2">
    <source>
        <dbReference type="ARBA" id="ARBA00022514"/>
    </source>
</evidence>
<evidence type="ECO:0000256" key="11">
    <source>
        <dbReference type="ARBA" id="ARBA00042730"/>
    </source>
</evidence>
<dbReference type="PANTHER" id="PTHR11954">
    <property type="entry name" value="D-DOPACHROME DECARBOXYLASE"/>
    <property type="match status" value="1"/>
</dbReference>
<keyword evidence="2" id="KW-0202">Cytokine</keyword>
<organism evidence="12 13">
    <name type="scientific">Candidatus Eubacterium faecipullorum</name>
    <dbReference type="NCBI Taxonomy" id="2838571"/>
    <lineage>
        <taxon>Bacteria</taxon>
        <taxon>Bacillati</taxon>
        <taxon>Bacillota</taxon>
        <taxon>Clostridia</taxon>
        <taxon>Eubacteriales</taxon>
        <taxon>Eubacteriaceae</taxon>
        <taxon>Eubacterium</taxon>
    </lineage>
</organism>
<comment type="catalytic activity">
    <reaction evidence="6">
        <text>L-dopachrome = 5,6-dihydroxyindole-2-carboxylate</text>
        <dbReference type="Rhea" id="RHEA:13041"/>
        <dbReference type="ChEBI" id="CHEBI:16875"/>
        <dbReference type="ChEBI" id="CHEBI:57509"/>
        <dbReference type="EC" id="5.3.3.12"/>
    </reaction>
</comment>
<gene>
    <name evidence="12" type="ORF">IAA48_05175</name>
</gene>
<dbReference type="AlphaFoldDB" id="A0A9D1RDX0"/>
<dbReference type="Pfam" id="PF01187">
    <property type="entry name" value="MIF"/>
    <property type="match status" value="1"/>
</dbReference>
<evidence type="ECO:0000256" key="9">
    <source>
        <dbReference type="ARBA" id="ARBA00041631"/>
    </source>
</evidence>
<dbReference type="GO" id="GO:0005125">
    <property type="term" value="F:cytokine activity"/>
    <property type="evidence" value="ECO:0007669"/>
    <property type="project" value="UniProtKB-KW"/>
</dbReference>
<reference evidence="12" key="1">
    <citation type="journal article" date="2021" name="PeerJ">
        <title>Extensive microbial diversity within the chicken gut microbiome revealed by metagenomics and culture.</title>
        <authorList>
            <person name="Gilroy R."/>
            <person name="Ravi A."/>
            <person name="Getino M."/>
            <person name="Pursley I."/>
            <person name="Horton D.L."/>
            <person name="Alikhan N.F."/>
            <person name="Baker D."/>
            <person name="Gharbi K."/>
            <person name="Hall N."/>
            <person name="Watson M."/>
            <person name="Adriaenssens E.M."/>
            <person name="Foster-Nyarko E."/>
            <person name="Jarju S."/>
            <person name="Secka A."/>
            <person name="Antonio M."/>
            <person name="Oren A."/>
            <person name="Chaudhuri R.R."/>
            <person name="La Ragione R."/>
            <person name="Hildebrand F."/>
            <person name="Pallen M.J."/>
        </authorList>
    </citation>
    <scope>NUCLEOTIDE SEQUENCE</scope>
    <source>
        <strain evidence="12">421</strain>
    </source>
</reference>
<evidence type="ECO:0000256" key="7">
    <source>
        <dbReference type="ARBA" id="ARBA00038932"/>
    </source>
</evidence>
<dbReference type="SUPFAM" id="SSF55331">
    <property type="entry name" value="Tautomerase/MIF"/>
    <property type="match status" value="1"/>
</dbReference>
<dbReference type="InterPro" id="IPR014347">
    <property type="entry name" value="Tautomerase/MIF_sf"/>
</dbReference>
<keyword evidence="4" id="KW-0413">Isomerase</keyword>
<evidence type="ECO:0000256" key="3">
    <source>
        <dbReference type="ARBA" id="ARBA00022525"/>
    </source>
</evidence>
<proteinExistence type="predicted"/>
<dbReference type="EC" id="5.3.3.12" evidence="7"/>
<dbReference type="GO" id="GO:0050178">
    <property type="term" value="F:phenylpyruvate tautomerase activity"/>
    <property type="evidence" value="ECO:0007669"/>
    <property type="project" value="UniProtKB-EC"/>
</dbReference>
<evidence type="ECO:0000256" key="10">
    <source>
        <dbReference type="ARBA" id="ARBA00041912"/>
    </source>
</evidence>
<evidence type="ECO:0000313" key="12">
    <source>
        <dbReference type="EMBL" id="HIW85869.1"/>
    </source>
</evidence>
<dbReference type="GO" id="GO:0005615">
    <property type="term" value="C:extracellular space"/>
    <property type="evidence" value="ECO:0007669"/>
    <property type="project" value="UniProtKB-KW"/>
</dbReference>
<dbReference type="GO" id="GO:0004167">
    <property type="term" value="F:dopachrome isomerase activity"/>
    <property type="evidence" value="ECO:0007669"/>
    <property type="project" value="UniProtKB-EC"/>
</dbReference>
<comment type="catalytic activity">
    <reaction evidence="5">
        <text>3-phenylpyruvate = enol-phenylpyruvate</text>
        <dbReference type="Rhea" id="RHEA:17097"/>
        <dbReference type="ChEBI" id="CHEBI:16815"/>
        <dbReference type="ChEBI" id="CHEBI:18005"/>
        <dbReference type="EC" id="5.3.2.1"/>
    </reaction>
</comment>
<dbReference type="Proteomes" id="UP000824205">
    <property type="component" value="Unassembled WGS sequence"/>
</dbReference>
<sequence>MPFVNVNTNTSITKEQETAVKTRLGSAIEYLGKTESWLMIGFHSDMPMYFKGDDAPCAFVDISVFGQSTDAQCEKMTAAVCEIMETELNIPPSRTYVKYSGTSQWGWNNMNF</sequence>
<comment type="subcellular location">
    <subcellularLocation>
        <location evidence="1">Secreted</location>
    </subcellularLocation>
</comment>
<name>A0A9D1RDX0_9FIRM</name>
<dbReference type="InterPro" id="IPR001398">
    <property type="entry name" value="Macrophage_inhib_fac"/>
</dbReference>
<accession>A0A9D1RDX0</accession>
<evidence type="ECO:0000256" key="1">
    <source>
        <dbReference type="ARBA" id="ARBA00004613"/>
    </source>
</evidence>
<evidence type="ECO:0000256" key="8">
    <source>
        <dbReference type="ARBA" id="ARBA00039086"/>
    </source>
</evidence>
<dbReference type="Gene3D" id="3.30.429.10">
    <property type="entry name" value="Macrophage Migration Inhibitory Factor"/>
    <property type="match status" value="1"/>
</dbReference>
<evidence type="ECO:0000256" key="5">
    <source>
        <dbReference type="ARBA" id="ARBA00036735"/>
    </source>
</evidence>
<keyword evidence="3" id="KW-0964">Secreted</keyword>
<protein>
    <recommendedName>
        <fullName evidence="11">L-dopachrome isomerase</fullName>
        <ecNumber evidence="8">5.3.2.1</ecNumber>
        <ecNumber evidence="7">5.3.3.12</ecNumber>
    </recommendedName>
    <alternativeName>
        <fullName evidence="9">L-dopachrome tautomerase</fullName>
    </alternativeName>
    <alternativeName>
        <fullName evidence="10">Phenylpyruvate tautomerase</fullName>
    </alternativeName>
</protein>
<reference evidence="12" key="2">
    <citation type="submission" date="2021-04" db="EMBL/GenBank/DDBJ databases">
        <authorList>
            <person name="Gilroy R."/>
        </authorList>
    </citation>
    <scope>NUCLEOTIDE SEQUENCE</scope>
    <source>
        <strain evidence="12">421</strain>
    </source>
</reference>
<evidence type="ECO:0000313" key="13">
    <source>
        <dbReference type="Proteomes" id="UP000824205"/>
    </source>
</evidence>
<evidence type="ECO:0000256" key="6">
    <source>
        <dbReference type="ARBA" id="ARBA00036823"/>
    </source>
</evidence>
<dbReference type="EC" id="5.3.2.1" evidence="8"/>
<dbReference type="EMBL" id="DXGE01000023">
    <property type="protein sequence ID" value="HIW85869.1"/>
    <property type="molecule type" value="Genomic_DNA"/>
</dbReference>